<organism evidence="2 3">
    <name type="scientific">Neorhizobium galegae bv. officinalis bv. officinalis str. HAMBI 1141</name>
    <dbReference type="NCBI Taxonomy" id="1028801"/>
    <lineage>
        <taxon>Bacteria</taxon>
        <taxon>Pseudomonadati</taxon>
        <taxon>Pseudomonadota</taxon>
        <taxon>Alphaproteobacteria</taxon>
        <taxon>Hyphomicrobiales</taxon>
        <taxon>Rhizobiaceae</taxon>
        <taxon>Rhizobium/Agrobacterium group</taxon>
        <taxon>Neorhizobium</taxon>
    </lineage>
</organism>
<dbReference type="PATRIC" id="fig|1028801.3.peg.331"/>
<dbReference type="Proteomes" id="UP000028186">
    <property type="component" value="Chromosome I"/>
</dbReference>
<keyword evidence="1" id="KW-1133">Transmembrane helix</keyword>
<accession>A0A068T2P2</accession>
<name>A0A068T2P2_NEOGA</name>
<dbReference type="KEGG" id="ngl:RG1141_CH03340"/>
<dbReference type="RefSeq" id="WP_157885067.1">
    <property type="nucleotide sequence ID" value="NZ_HG938355.1"/>
</dbReference>
<protein>
    <submittedName>
        <fullName evidence="2">Uncharacterized protein</fullName>
    </submittedName>
</protein>
<dbReference type="eggNOG" id="ENOG5031AJI">
    <property type="taxonomic scope" value="Bacteria"/>
</dbReference>
<dbReference type="HOGENOM" id="CLU_3045763_0_0_5"/>
<proteinExistence type="predicted"/>
<gene>
    <name evidence="2" type="ORF">RG1141_CH03340</name>
</gene>
<evidence type="ECO:0000313" key="2">
    <source>
        <dbReference type="EMBL" id="CDN52698.1"/>
    </source>
</evidence>
<evidence type="ECO:0000313" key="3">
    <source>
        <dbReference type="Proteomes" id="UP000028186"/>
    </source>
</evidence>
<sequence>MSKVVHHMRQHVYPRSRNFGNPDHLRTSSIILGMLAVMLMALVFAYAITFTAAS</sequence>
<dbReference type="AlphaFoldDB" id="A0A068T2P2"/>
<feature type="transmembrane region" description="Helical" evidence="1">
    <location>
        <begin position="30"/>
        <end position="53"/>
    </location>
</feature>
<dbReference type="EMBL" id="HG938355">
    <property type="protein sequence ID" value="CDN52698.1"/>
    <property type="molecule type" value="Genomic_DNA"/>
</dbReference>
<keyword evidence="1" id="KW-0812">Transmembrane</keyword>
<evidence type="ECO:0000256" key="1">
    <source>
        <dbReference type="SAM" id="Phobius"/>
    </source>
</evidence>
<keyword evidence="1" id="KW-0472">Membrane</keyword>
<reference evidence="3" key="1">
    <citation type="journal article" date="2014" name="BMC Genomics">
        <title>Genome sequencing of two Neorhizobium galegae strains reveals a noeT gene responsible for the unusual acetylation of the nodulation factors.</title>
        <authorList>
            <person name="Osterman J."/>
            <person name="Marsh J."/>
            <person name="Laine P.K."/>
            <person name="Zeng Z."/>
            <person name="Alatalo E."/>
            <person name="Sullivan J.T."/>
            <person name="Young J.P."/>
            <person name="Thomas-Oates J."/>
            <person name="Paulin L."/>
            <person name="Lindstrom K."/>
        </authorList>
    </citation>
    <scope>NUCLEOTIDE SEQUENCE [LARGE SCALE GENOMIC DNA]</scope>
    <source>
        <strain evidence="3">HAMBI 1141</strain>
    </source>
</reference>